<evidence type="ECO:0000313" key="2">
    <source>
        <dbReference type="EMBL" id="CAD9313472.1"/>
    </source>
</evidence>
<feature type="region of interest" description="Disordered" evidence="1">
    <location>
        <begin position="115"/>
        <end position="145"/>
    </location>
</feature>
<feature type="compositionally biased region" description="Basic residues" evidence="1">
    <location>
        <begin position="115"/>
        <end position="125"/>
    </location>
</feature>
<name>A0A7S1YNZ5_9STRA</name>
<dbReference type="EMBL" id="HBGM01000865">
    <property type="protein sequence ID" value="CAD9313472.1"/>
    <property type="molecule type" value="Transcribed_RNA"/>
</dbReference>
<feature type="region of interest" description="Disordered" evidence="1">
    <location>
        <begin position="43"/>
        <end position="72"/>
    </location>
</feature>
<proteinExistence type="predicted"/>
<protein>
    <submittedName>
        <fullName evidence="2">Uncharacterized protein</fullName>
    </submittedName>
</protein>
<organism evidence="2">
    <name type="scientific">Skeletonema marinoi</name>
    <dbReference type="NCBI Taxonomy" id="267567"/>
    <lineage>
        <taxon>Eukaryota</taxon>
        <taxon>Sar</taxon>
        <taxon>Stramenopiles</taxon>
        <taxon>Ochrophyta</taxon>
        <taxon>Bacillariophyta</taxon>
        <taxon>Coscinodiscophyceae</taxon>
        <taxon>Thalassiosirophycidae</taxon>
        <taxon>Thalassiosirales</taxon>
        <taxon>Skeletonemataceae</taxon>
        <taxon>Skeletonema</taxon>
        <taxon>Skeletonema marinoi-dohrnii complex</taxon>
    </lineage>
</organism>
<dbReference type="AlphaFoldDB" id="A0A7S1YNZ5"/>
<feature type="region of interest" description="Disordered" evidence="1">
    <location>
        <begin position="396"/>
        <end position="419"/>
    </location>
</feature>
<reference evidence="2" key="1">
    <citation type="submission" date="2021-01" db="EMBL/GenBank/DDBJ databases">
        <authorList>
            <person name="Corre E."/>
            <person name="Pelletier E."/>
            <person name="Niang G."/>
            <person name="Scheremetjew M."/>
            <person name="Finn R."/>
            <person name="Kale V."/>
            <person name="Holt S."/>
            <person name="Cochrane G."/>
            <person name="Meng A."/>
            <person name="Brown T."/>
            <person name="Cohen L."/>
        </authorList>
    </citation>
    <scope>NUCLEOTIDE SEQUENCE</scope>
    <source>
        <strain evidence="2">FE7</strain>
    </source>
</reference>
<feature type="compositionally biased region" description="Basic and acidic residues" evidence="1">
    <location>
        <begin position="264"/>
        <end position="275"/>
    </location>
</feature>
<sequence length="744" mass="84536">MLRATPPLTKMASTHGGMRRILKKRLPVQKYIELAVKAGSYKSPSTRPNYLGLHDQRDNNNSFQTTREREESMKMRRGIIDYPTEHEILSLNPPLPIPPRTPVRIRKKLLADKRRRVEKLKKEQKRKGITDAEMREQQNSPPTLDKLVKGYLRRHEDKLRQGMSPSQSRKEEEYYSQLLLGQSAASAASGGNPATKSKFLSPSSLRTAMGRKSMLVENAYAFALRQQQIMLQEEKPATEQDSIEKVEQILREEARANRQGGRKATQEIEEWRTEQTSDDDAAAGAGNKKKDDDESTLPSILHDRPRSIRALNIWSSRLQSIPYSRWTIGAATALDHWIAREVLQMDENTWQLVLAGGGTDAYVEGMETLPGGETKMGLMDRMRDIVTVRGALFPETLSDSGSSSGGRGSITGELDDELSETDKSIDELLASLGSSVDDDDSDLFKFDDEDDEVSGDDDNDNDEQIESIMDELQVWRERNESSPYESWDNDRKSEFDQWIEKYVAALSPEAVGSNIDKDATRIALLSERPIDSNKSKEFWSKVRTESEAELFLEDYRKHAEEKLQALNDASSQTDEEKQSMSELQAILDVPFERQLQKILDMGTLRPVLDDYAPGSERNAFLEKYTPILLEGLVMEHLVPDADGPIGLDDLSSEIREELSQQWRPSDGFGSDQEPRFAIQMIAYGTDEFATSRAERARDLYRLWNEHKASRARFEEAMFKKGYLPVEEDGTRGVQRKRGKKTLKK</sequence>
<gene>
    <name evidence="2" type="ORF">SMAR1039_LOCUS596</name>
</gene>
<feature type="region of interest" description="Disordered" evidence="1">
    <location>
        <begin position="254"/>
        <end position="301"/>
    </location>
</feature>
<accession>A0A7S1YNZ5</accession>
<feature type="region of interest" description="Disordered" evidence="1">
    <location>
        <begin position="440"/>
        <end position="462"/>
    </location>
</feature>
<feature type="compositionally biased region" description="Basic and acidic residues" evidence="1">
    <location>
        <begin position="126"/>
        <end position="136"/>
    </location>
</feature>
<evidence type="ECO:0000256" key="1">
    <source>
        <dbReference type="SAM" id="MobiDB-lite"/>
    </source>
</evidence>